<comment type="caution">
    <text evidence="7">The sequence shown here is derived from an EMBL/GenBank/DDBJ whole genome shotgun (WGS) entry which is preliminary data.</text>
</comment>
<dbReference type="Proteomes" id="UP000663882">
    <property type="component" value="Unassembled WGS sequence"/>
</dbReference>
<dbReference type="EMBL" id="CAJNOT010000958">
    <property type="protein sequence ID" value="CAF1117157.1"/>
    <property type="molecule type" value="Genomic_DNA"/>
</dbReference>
<name>A0A819PSM9_9BILA</name>
<evidence type="ECO:0000313" key="2">
    <source>
        <dbReference type="EMBL" id="CAF1110509.1"/>
    </source>
</evidence>
<dbReference type="OrthoDB" id="10459609at2759"/>
<evidence type="ECO:0000313" key="5">
    <source>
        <dbReference type="EMBL" id="CAF3563945.1"/>
    </source>
</evidence>
<evidence type="ECO:0000313" key="6">
    <source>
        <dbReference type="EMBL" id="CAF3668517.1"/>
    </source>
</evidence>
<sequence>MSFVTVTYQHFSRRPTSSSSNLAASGILSNRRSVAAPRFLPILQPPQLPKRADLITDDKKKKQKKKKHDSSTTLNYDRNRKVVEQISVRTPILISRHSYVNQPLIRQFSRPIRYVEPEYSYFYSNW</sequence>
<evidence type="ECO:0000313" key="7">
    <source>
        <dbReference type="EMBL" id="CAF4019545.1"/>
    </source>
</evidence>
<evidence type="ECO:0000313" key="3">
    <source>
        <dbReference type="EMBL" id="CAF1117157.1"/>
    </source>
</evidence>
<feature type="region of interest" description="Disordered" evidence="1">
    <location>
        <begin position="50"/>
        <end position="76"/>
    </location>
</feature>
<evidence type="ECO:0000256" key="1">
    <source>
        <dbReference type="SAM" id="MobiDB-lite"/>
    </source>
</evidence>
<gene>
    <name evidence="7" type="ORF">FNK824_LOCUS26989</name>
    <name evidence="6" type="ORF">JBS370_LOCUS7376</name>
    <name evidence="5" type="ORF">OTI717_LOCUS4949</name>
    <name evidence="2" type="ORF">RFH988_LOCUS19809</name>
    <name evidence="4" type="ORF">SEV965_LOCUS25903</name>
    <name evidence="3" type="ORF">ZHD862_LOCUS18433</name>
</gene>
<dbReference type="Proteomes" id="UP000663864">
    <property type="component" value="Unassembled WGS sequence"/>
</dbReference>
<evidence type="ECO:0000313" key="4">
    <source>
        <dbReference type="EMBL" id="CAF1293606.1"/>
    </source>
</evidence>
<dbReference type="EMBL" id="CAJOBD010000437">
    <property type="protein sequence ID" value="CAF3668517.1"/>
    <property type="molecule type" value="Genomic_DNA"/>
</dbReference>
<proteinExistence type="predicted"/>
<dbReference type="Proteomes" id="UP000663836">
    <property type="component" value="Unassembled WGS sequence"/>
</dbReference>
<accession>A0A819PSM9</accession>
<dbReference type="AlphaFoldDB" id="A0A819PSM9"/>
<dbReference type="Proteomes" id="UP000663823">
    <property type="component" value="Unassembled WGS sequence"/>
</dbReference>
<evidence type="ECO:0000313" key="8">
    <source>
        <dbReference type="Proteomes" id="UP000663874"/>
    </source>
</evidence>
<dbReference type="EMBL" id="CAJNOU010002135">
    <property type="protein sequence ID" value="CAF1293606.1"/>
    <property type="molecule type" value="Genomic_DNA"/>
</dbReference>
<feature type="compositionally biased region" description="Basic and acidic residues" evidence="1">
    <location>
        <begin position="50"/>
        <end position="60"/>
    </location>
</feature>
<dbReference type="Proteomes" id="UP000663889">
    <property type="component" value="Unassembled WGS sequence"/>
</dbReference>
<reference evidence="7" key="1">
    <citation type="submission" date="2021-02" db="EMBL/GenBank/DDBJ databases">
        <authorList>
            <person name="Nowell W R."/>
        </authorList>
    </citation>
    <scope>NUCLEOTIDE SEQUENCE</scope>
</reference>
<protein>
    <submittedName>
        <fullName evidence="7">Uncharacterized protein</fullName>
    </submittedName>
</protein>
<dbReference type="EMBL" id="CAJOAX010000311">
    <property type="protein sequence ID" value="CAF3563945.1"/>
    <property type="molecule type" value="Genomic_DNA"/>
</dbReference>
<dbReference type="EMBL" id="CAJOBE010006866">
    <property type="protein sequence ID" value="CAF4019545.1"/>
    <property type="molecule type" value="Genomic_DNA"/>
</dbReference>
<dbReference type="Proteomes" id="UP000663874">
    <property type="component" value="Unassembled WGS sequence"/>
</dbReference>
<dbReference type="EMBL" id="CAJNOO010001180">
    <property type="protein sequence ID" value="CAF1110509.1"/>
    <property type="molecule type" value="Genomic_DNA"/>
</dbReference>
<organism evidence="7 8">
    <name type="scientific">Rotaria sordida</name>
    <dbReference type="NCBI Taxonomy" id="392033"/>
    <lineage>
        <taxon>Eukaryota</taxon>
        <taxon>Metazoa</taxon>
        <taxon>Spiralia</taxon>
        <taxon>Gnathifera</taxon>
        <taxon>Rotifera</taxon>
        <taxon>Eurotatoria</taxon>
        <taxon>Bdelloidea</taxon>
        <taxon>Philodinida</taxon>
        <taxon>Philodinidae</taxon>
        <taxon>Rotaria</taxon>
    </lineage>
</organism>